<evidence type="ECO:0000256" key="2">
    <source>
        <dbReference type="ARBA" id="ARBA00012552"/>
    </source>
</evidence>
<dbReference type="PROSITE" id="PS51194">
    <property type="entry name" value="HELICASE_CTER"/>
    <property type="match status" value="1"/>
</dbReference>
<comment type="similarity">
    <text evidence="1">Belongs to the DEAD box helicase family. DEAH subfamily.</text>
</comment>
<dbReference type="InterPro" id="IPR007502">
    <property type="entry name" value="Helicase-assoc_dom"/>
</dbReference>
<dbReference type="Proteomes" id="UP000298663">
    <property type="component" value="Unassembled WGS sequence"/>
</dbReference>
<evidence type="ECO:0000256" key="4">
    <source>
        <dbReference type="ARBA" id="ARBA00022801"/>
    </source>
</evidence>
<dbReference type="InterPro" id="IPR001650">
    <property type="entry name" value="Helicase_C-like"/>
</dbReference>
<dbReference type="Pfam" id="PF00271">
    <property type="entry name" value="Helicase_C"/>
    <property type="match status" value="1"/>
</dbReference>
<dbReference type="SMART" id="SM00487">
    <property type="entry name" value="DEXDc"/>
    <property type="match status" value="1"/>
</dbReference>
<dbReference type="InterPro" id="IPR011545">
    <property type="entry name" value="DEAD/DEAH_box_helicase_dom"/>
</dbReference>
<dbReference type="Gene3D" id="3.40.50.300">
    <property type="entry name" value="P-loop containing nucleotide triphosphate hydrolases"/>
    <property type="match status" value="2"/>
</dbReference>
<feature type="compositionally biased region" description="Low complexity" evidence="8">
    <location>
        <begin position="342"/>
        <end position="355"/>
    </location>
</feature>
<feature type="domain" description="Helicase C-terminal" evidence="10">
    <location>
        <begin position="274"/>
        <end position="500"/>
    </location>
</feature>
<feature type="compositionally biased region" description="Basic residues" evidence="8">
    <location>
        <begin position="37"/>
        <end position="48"/>
    </location>
</feature>
<dbReference type="GO" id="GO:0003723">
    <property type="term" value="F:RNA binding"/>
    <property type="evidence" value="ECO:0007669"/>
    <property type="project" value="TreeGrafter"/>
</dbReference>
<comment type="catalytic activity">
    <reaction evidence="7">
        <text>ATP + H2O = ADP + phosphate + H(+)</text>
        <dbReference type="Rhea" id="RHEA:13065"/>
        <dbReference type="ChEBI" id="CHEBI:15377"/>
        <dbReference type="ChEBI" id="CHEBI:15378"/>
        <dbReference type="ChEBI" id="CHEBI:30616"/>
        <dbReference type="ChEBI" id="CHEBI:43474"/>
        <dbReference type="ChEBI" id="CHEBI:456216"/>
        <dbReference type="EC" id="3.6.4.13"/>
    </reaction>
</comment>
<feature type="region of interest" description="Disordered" evidence="8">
    <location>
        <begin position="320"/>
        <end position="356"/>
    </location>
</feature>
<feature type="compositionally biased region" description="Low complexity" evidence="8">
    <location>
        <begin position="23"/>
        <end position="36"/>
    </location>
</feature>
<dbReference type="PANTHER" id="PTHR18934:SF255">
    <property type="entry name" value="PUTATIVE-RELATED"/>
    <property type="match status" value="1"/>
</dbReference>
<dbReference type="GO" id="GO:0016787">
    <property type="term" value="F:hydrolase activity"/>
    <property type="evidence" value="ECO:0007669"/>
    <property type="project" value="UniProtKB-KW"/>
</dbReference>
<reference evidence="11 12" key="2">
    <citation type="journal article" date="2019" name="G3 (Bethesda)">
        <title>Hybrid Assembly of the Genome of the Entomopathogenic Nematode Steinernema carpocapsae Identifies the X-Chromosome.</title>
        <authorList>
            <person name="Serra L."/>
            <person name="Macchietto M."/>
            <person name="Macias-Munoz A."/>
            <person name="McGill C.J."/>
            <person name="Rodriguez I.M."/>
            <person name="Rodriguez B."/>
            <person name="Murad R."/>
            <person name="Mortazavi A."/>
        </authorList>
    </citation>
    <scope>NUCLEOTIDE SEQUENCE [LARGE SCALE GENOMIC DNA]</scope>
    <source>
        <strain evidence="11 12">ALL</strain>
    </source>
</reference>
<organism evidence="11 12">
    <name type="scientific">Steinernema carpocapsae</name>
    <name type="common">Entomopathogenic nematode</name>
    <dbReference type="NCBI Taxonomy" id="34508"/>
    <lineage>
        <taxon>Eukaryota</taxon>
        <taxon>Metazoa</taxon>
        <taxon>Ecdysozoa</taxon>
        <taxon>Nematoda</taxon>
        <taxon>Chromadorea</taxon>
        <taxon>Rhabditida</taxon>
        <taxon>Tylenchina</taxon>
        <taxon>Panagrolaimomorpha</taxon>
        <taxon>Strongyloidoidea</taxon>
        <taxon>Steinernematidae</taxon>
        <taxon>Steinernema</taxon>
    </lineage>
</organism>
<keyword evidence="6" id="KW-0067">ATP-binding</keyword>
<name>A0A4U5NUN2_STECR</name>
<dbReference type="InterPro" id="IPR027417">
    <property type="entry name" value="P-loop_NTPase"/>
</dbReference>
<dbReference type="SMART" id="SM00490">
    <property type="entry name" value="HELICc"/>
    <property type="match status" value="1"/>
</dbReference>
<dbReference type="AlphaFoldDB" id="A0A4U5NUN2"/>
<dbReference type="OrthoDB" id="10487587at2759"/>
<proteinExistence type="inferred from homology"/>
<keyword evidence="12" id="KW-1185">Reference proteome</keyword>
<evidence type="ECO:0000256" key="3">
    <source>
        <dbReference type="ARBA" id="ARBA00022741"/>
    </source>
</evidence>
<keyword evidence="4" id="KW-0378">Hydrolase</keyword>
<dbReference type="STRING" id="34508.A0A4U5NUN2"/>
<dbReference type="Gene3D" id="1.20.120.1080">
    <property type="match status" value="1"/>
</dbReference>
<accession>A0A4U5NUN2</accession>
<protein>
    <recommendedName>
        <fullName evidence="2">RNA helicase</fullName>
        <ecNumber evidence="2">3.6.4.13</ecNumber>
    </recommendedName>
</protein>
<dbReference type="CDD" id="cd18791">
    <property type="entry name" value="SF2_C_RHA"/>
    <property type="match status" value="1"/>
</dbReference>
<sequence length="831" mass="93867">MNPANNPYDSLLQKMKKELAKVGEGSQAAASSSGLSKSKRKNLQRNQRRKAEVKRAREDRFVQQEIERLHHFQTGNIEAQRKALPIAAFRKKIIEKFKKNQVLIVKGETGSGKSTQLPQFILEEGLNCGGLIACTQPRRIATKVLSQRVAEEKSVSIGADVGYHIRFDSCRSKDTQILYMTEGILLREMSSSPFLLKYNVLILDEAHERSIVMDMLLCQIKYVLTKREDLKLIVCSATMDSEKFSKYFNDAAIINVPGRSFKVETTYLKHSAGNRQEEIVKLVNEIAKGKEHGDILVFESGEKNIETICNRLNPSYVPIRQRERKGVDDGSDSAESEDGSDSESNSDASETSTAEDQTKQLLEFACGKLIPIPLFGQMPRYLQNLAFVPTPDGYRKVVVATNIAETSLTINGIRFVVDSGYVKEMHRNAALDSIGFDKLDEIRISQAEADQRKGRAGRTAPGKCFRMYTEDEFKNMELTTTPRILLTDLSSLFLNLTNQEFFKKLDFIDPPKKKVVVNTFMSLFLHGAIDKNGKISNKGKRMLRFPLCLEHADLILTACEEDYDCGMDMVKAVAVMNAGSLFINKWDKHNVALGFNRHSGYLYEHGDIALYVKLLNAFRNSTDRFDWCFARRIDFEAMNRAELICGQLLAIAKGAGLQLTSSRGAYDRLSRAFLKVNYLNLAHVETPLKDGNFGDLAKFFALLPVASENRKVRKVTLGTDSVLTDAKAAEFIAFSNLDSRGPYHFIQDAVVIKREWLEELEGDMYTITMNSAENGNNVPAVTRDLLQMFENGMKLDEDEPNLKMRYSKTPEYEKMVVKFREFVSSTFPNYP</sequence>
<evidence type="ECO:0000256" key="8">
    <source>
        <dbReference type="SAM" id="MobiDB-lite"/>
    </source>
</evidence>
<evidence type="ECO:0000313" key="11">
    <source>
        <dbReference type="EMBL" id="TKR87239.1"/>
    </source>
</evidence>
<gene>
    <name evidence="11" type="ORF">L596_011671</name>
</gene>
<dbReference type="SUPFAM" id="SSF52540">
    <property type="entry name" value="P-loop containing nucleoside triphosphate hydrolases"/>
    <property type="match status" value="1"/>
</dbReference>
<evidence type="ECO:0000256" key="6">
    <source>
        <dbReference type="ARBA" id="ARBA00022840"/>
    </source>
</evidence>
<evidence type="ECO:0000256" key="5">
    <source>
        <dbReference type="ARBA" id="ARBA00022806"/>
    </source>
</evidence>
<feature type="compositionally biased region" description="Acidic residues" evidence="8">
    <location>
        <begin position="329"/>
        <end position="341"/>
    </location>
</feature>
<dbReference type="PROSITE" id="PS51192">
    <property type="entry name" value="HELICASE_ATP_BIND_1"/>
    <property type="match status" value="1"/>
</dbReference>
<feature type="region of interest" description="Disordered" evidence="8">
    <location>
        <begin position="20"/>
        <end position="57"/>
    </location>
</feature>
<dbReference type="PANTHER" id="PTHR18934">
    <property type="entry name" value="ATP-DEPENDENT RNA HELICASE"/>
    <property type="match status" value="1"/>
</dbReference>
<dbReference type="GO" id="GO:0005524">
    <property type="term" value="F:ATP binding"/>
    <property type="evidence" value="ECO:0007669"/>
    <property type="project" value="UniProtKB-KW"/>
</dbReference>
<evidence type="ECO:0000256" key="7">
    <source>
        <dbReference type="ARBA" id="ARBA00047984"/>
    </source>
</evidence>
<comment type="caution">
    <text evidence="11">The sequence shown here is derived from an EMBL/GenBank/DDBJ whole genome shotgun (WGS) entry which is preliminary data.</text>
</comment>
<dbReference type="EMBL" id="AZBU02000003">
    <property type="protein sequence ID" value="TKR87239.1"/>
    <property type="molecule type" value="Genomic_DNA"/>
</dbReference>
<keyword evidence="5" id="KW-0347">Helicase</keyword>
<dbReference type="GO" id="GO:0003724">
    <property type="term" value="F:RNA helicase activity"/>
    <property type="evidence" value="ECO:0007669"/>
    <property type="project" value="UniProtKB-EC"/>
</dbReference>
<evidence type="ECO:0000259" key="10">
    <source>
        <dbReference type="PROSITE" id="PS51194"/>
    </source>
</evidence>
<reference evidence="11 12" key="1">
    <citation type="journal article" date="2015" name="Genome Biol.">
        <title>Comparative genomics of Steinernema reveals deeply conserved gene regulatory networks.</title>
        <authorList>
            <person name="Dillman A.R."/>
            <person name="Macchietto M."/>
            <person name="Porter C.F."/>
            <person name="Rogers A."/>
            <person name="Williams B."/>
            <person name="Antoshechkin I."/>
            <person name="Lee M.M."/>
            <person name="Goodwin Z."/>
            <person name="Lu X."/>
            <person name="Lewis E.E."/>
            <person name="Goodrich-Blair H."/>
            <person name="Stock S.P."/>
            <person name="Adams B.J."/>
            <person name="Sternberg P.W."/>
            <person name="Mortazavi A."/>
        </authorList>
    </citation>
    <scope>NUCLEOTIDE SEQUENCE [LARGE SCALE GENOMIC DNA]</scope>
    <source>
        <strain evidence="11 12">ALL</strain>
    </source>
</reference>
<evidence type="ECO:0000256" key="1">
    <source>
        <dbReference type="ARBA" id="ARBA00008792"/>
    </source>
</evidence>
<dbReference type="FunFam" id="3.40.50.300:FF:000578">
    <property type="entry name" value="probable ATP-dependent RNA helicase DHX35"/>
    <property type="match status" value="1"/>
</dbReference>
<evidence type="ECO:0000313" key="12">
    <source>
        <dbReference type="Proteomes" id="UP000298663"/>
    </source>
</evidence>
<dbReference type="CDD" id="cd17917">
    <property type="entry name" value="DEXHc_RHA-like"/>
    <property type="match status" value="1"/>
</dbReference>
<feature type="domain" description="Helicase ATP-binding" evidence="9">
    <location>
        <begin position="94"/>
        <end position="257"/>
    </location>
</feature>
<dbReference type="InterPro" id="IPR014001">
    <property type="entry name" value="Helicase_ATP-bd"/>
</dbReference>
<evidence type="ECO:0000259" key="9">
    <source>
        <dbReference type="PROSITE" id="PS51192"/>
    </source>
</evidence>
<dbReference type="Pfam" id="PF00270">
    <property type="entry name" value="DEAD"/>
    <property type="match status" value="1"/>
</dbReference>
<dbReference type="EC" id="3.6.4.13" evidence="2"/>
<keyword evidence="3" id="KW-0547">Nucleotide-binding</keyword>
<dbReference type="SMART" id="SM00847">
    <property type="entry name" value="HA2"/>
    <property type="match status" value="1"/>
</dbReference>